<feature type="transmembrane region" description="Helical" evidence="11">
    <location>
        <begin position="77"/>
        <end position="96"/>
    </location>
</feature>
<evidence type="ECO:0000256" key="9">
    <source>
        <dbReference type="ARBA" id="ARBA00022994"/>
    </source>
</evidence>
<feature type="transmembrane region" description="Helical" evidence="11">
    <location>
        <begin position="102"/>
        <end position="124"/>
    </location>
</feature>
<dbReference type="AlphaFoldDB" id="A0A0W8F7M4"/>
<keyword evidence="5 12" id="KW-0808">Transferase</keyword>
<protein>
    <submittedName>
        <fullName evidence="12">N5-methyltetrahydromethanopterin:coenzyme m methyltransferase subunit c</fullName>
        <ecNumber evidence="12">2.1.1.86</ecNumber>
    </submittedName>
</protein>
<dbReference type="Pfam" id="PF04211">
    <property type="entry name" value="MtrC"/>
    <property type="match status" value="1"/>
</dbReference>
<keyword evidence="10 11" id="KW-0472">Membrane</keyword>
<dbReference type="InterPro" id="IPR005865">
    <property type="entry name" value="THM_MeTrfase_su_C"/>
</dbReference>
<evidence type="ECO:0000256" key="11">
    <source>
        <dbReference type="SAM" id="Phobius"/>
    </source>
</evidence>
<reference evidence="12" key="1">
    <citation type="journal article" date="2015" name="Proc. Natl. Acad. Sci. U.S.A.">
        <title>Networks of energetic and metabolic interactions define dynamics in microbial communities.</title>
        <authorList>
            <person name="Embree M."/>
            <person name="Liu J.K."/>
            <person name="Al-Bassam M.M."/>
            <person name="Zengler K."/>
        </authorList>
    </citation>
    <scope>NUCLEOTIDE SEQUENCE</scope>
</reference>
<evidence type="ECO:0000256" key="1">
    <source>
        <dbReference type="ARBA" id="ARBA00004651"/>
    </source>
</evidence>
<dbReference type="PIRSF" id="PIRSF006530">
    <property type="entry name" value="MtrC"/>
    <property type="match status" value="1"/>
</dbReference>
<accession>A0A0W8F7M4</accession>
<feature type="transmembrane region" description="Helical" evidence="11">
    <location>
        <begin position="234"/>
        <end position="250"/>
    </location>
</feature>
<dbReference type="EC" id="2.1.1.86" evidence="12"/>
<evidence type="ECO:0000256" key="10">
    <source>
        <dbReference type="ARBA" id="ARBA00023136"/>
    </source>
</evidence>
<evidence type="ECO:0000256" key="8">
    <source>
        <dbReference type="ARBA" id="ARBA00022989"/>
    </source>
</evidence>
<dbReference type="GO" id="GO:0006730">
    <property type="term" value="P:one-carbon metabolic process"/>
    <property type="evidence" value="ECO:0007669"/>
    <property type="project" value="UniProtKB-KW"/>
</dbReference>
<dbReference type="GO" id="GO:0030269">
    <property type="term" value="F:tetrahydromethanopterin S-methyltransferase activity"/>
    <property type="evidence" value="ECO:0007669"/>
    <property type="project" value="InterPro"/>
</dbReference>
<dbReference type="GO" id="GO:0032259">
    <property type="term" value="P:methylation"/>
    <property type="evidence" value="ECO:0007669"/>
    <property type="project" value="UniProtKB-KW"/>
</dbReference>
<sequence>MSVGGSAGGAPSAYEPKKLRMYGLVGSIVGIYLGSILNSALNTEVFSFIGAVAAIFAVVMGANSVRRVCAYGIGTGVPSIGMLALGMGIIAVMFGLSVAETLGFGMLGPIITLIYAGVFGYIIGVIANKVIKFNIPVMEEGNADLSMAGALAILGWSFAISGTLGYDDIVNDVLMTGYIAIIFIAGGLAILHPFNANLGPDEKQDRTLVNAIMVGGLAMTATGIGALLTQGLGAGLLQIIIGFAIWYYFFKMYYKLVKRDASAVVGTGLLPPTVQ</sequence>
<dbReference type="GO" id="GO:0005886">
    <property type="term" value="C:plasma membrane"/>
    <property type="evidence" value="ECO:0007669"/>
    <property type="project" value="UniProtKB-SubCell"/>
</dbReference>
<proteinExistence type="inferred from homology"/>
<evidence type="ECO:0000256" key="5">
    <source>
        <dbReference type="ARBA" id="ARBA00022679"/>
    </source>
</evidence>
<feature type="transmembrane region" description="Helical" evidence="11">
    <location>
        <begin position="208"/>
        <end position="228"/>
    </location>
</feature>
<keyword evidence="9" id="KW-0484">Methanogenesis</keyword>
<evidence type="ECO:0000313" key="12">
    <source>
        <dbReference type="EMBL" id="KUG16844.1"/>
    </source>
</evidence>
<keyword evidence="4 12" id="KW-0489">Methyltransferase</keyword>
<comment type="subcellular location">
    <subcellularLocation>
        <location evidence="1">Cell membrane</location>
        <topology evidence="1">Multi-pass membrane protein</topology>
    </subcellularLocation>
</comment>
<feature type="transmembrane region" description="Helical" evidence="11">
    <location>
        <begin position="178"/>
        <end position="196"/>
    </location>
</feature>
<keyword evidence="7" id="KW-1278">Translocase</keyword>
<evidence type="ECO:0000256" key="6">
    <source>
        <dbReference type="ARBA" id="ARBA00022692"/>
    </source>
</evidence>
<gene>
    <name evidence="12" type="ORF">ASZ90_013477</name>
</gene>
<name>A0A0W8F7M4_9ZZZZ</name>
<keyword evidence="3" id="KW-0554">One-carbon metabolism</keyword>
<feature type="transmembrane region" description="Helical" evidence="11">
    <location>
        <begin position="46"/>
        <end position="65"/>
    </location>
</feature>
<keyword evidence="8 11" id="KW-1133">Transmembrane helix</keyword>
<dbReference type="HAMAP" id="MF_01096">
    <property type="entry name" value="MtrC"/>
    <property type="match status" value="1"/>
</dbReference>
<keyword evidence="2" id="KW-1003">Cell membrane</keyword>
<evidence type="ECO:0000256" key="7">
    <source>
        <dbReference type="ARBA" id="ARBA00022967"/>
    </source>
</evidence>
<evidence type="ECO:0000256" key="4">
    <source>
        <dbReference type="ARBA" id="ARBA00022603"/>
    </source>
</evidence>
<dbReference type="NCBIfam" id="TIGR01148">
    <property type="entry name" value="mtrC"/>
    <property type="match status" value="1"/>
</dbReference>
<evidence type="ECO:0000256" key="2">
    <source>
        <dbReference type="ARBA" id="ARBA00022475"/>
    </source>
</evidence>
<dbReference type="EMBL" id="LNQE01001478">
    <property type="protein sequence ID" value="KUG16844.1"/>
    <property type="molecule type" value="Genomic_DNA"/>
</dbReference>
<feature type="transmembrane region" description="Helical" evidence="11">
    <location>
        <begin position="21"/>
        <end position="40"/>
    </location>
</feature>
<organism evidence="12">
    <name type="scientific">hydrocarbon metagenome</name>
    <dbReference type="NCBI Taxonomy" id="938273"/>
    <lineage>
        <taxon>unclassified sequences</taxon>
        <taxon>metagenomes</taxon>
        <taxon>ecological metagenomes</taxon>
    </lineage>
</organism>
<feature type="transmembrane region" description="Helical" evidence="11">
    <location>
        <begin position="145"/>
        <end position="166"/>
    </location>
</feature>
<evidence type="ECO:0000256" key="3">
    <source>
        <dbReference type="ARBA" id="ARBA00022563"/>
    </source>
</evidence>
<dbReference type="GO" id="GO:0015948">
    <property type="term" value="P:methanogenesis"/>
    <property type="evidence" value="ECO:0007669"/>
    <property type="project" value="UniProtKB-KW"/>
</dbReference>
<comment type="caution">
    <text evidence="12">The sequence shown here is derived from an EMBL/GenBank/DDBJ whole genome shotgun (WGS) entry which is preliminary data.</text>
</comment>
<keyword evidence="6 11" id="KW-0812">Transmembrane</keyword>